<protein>
    <recommendedName>
        <fullName evidence="2">BTB domain-containing protein</fullName>
    </recommendedName>
</protein>
<reference evidence="3 4" key="1">
    <citation type="submission" date="2018-08" db="EMBL/GenBank/DDBJ databases">
        <title>Aphanomyces genome sequencing and annotation.</title>
        <authorList>
            <person name="Minardi D."/>
            <person name="Oidtmann B."/>
            <person name="Van Der Giezen M."/>
            <person name="Studholme D.J."/>
        </authorList>
    </citation>
    <scope>NUCLEOTIDE SEQUENCE [LARGE SCALE GENOMIC DNA]</scope>
    <source>
        <strain evidence="3 4">Sv</strain>
    </source>
</reference>
<dbReference type="PANTHER" id="PTHR14499">
    <property type="entry name" value="POTASSIUM CHANNEL TETRAMERIZATION DOMAIN-CONTAINING"/>
    <property type="match status" value="1"/>
</dbReference>
<feature type="transmembrane region" description="Helical" evidence="1">
    <location>
        <begin position="455"/>
        <end position="472"/>
    </location>
</feature>
<organism evidence="3 4">
    <name type="scientific">Aphanomyces astaci</name>
    <name type="common">Crayfish plague agent</name>
    <dbReference type="NCBI Taxonomy" id="112090"/>
    <lineage>
        <taxon>Eukaryota</taxon>
        <taxon>Sar</taxon>
        <taxon>Stramenopiles</taxon>
        <taxon>Oomycota</taxon>
        <taxon>Saprolegniomycetes</taxon>
        <taxon>Saprolegniales</taxon>
        <taxon>Verrucalvaceae</taxon>
        <taxon>Aphanomyces</taxon>
    </lineage>
</organism>
<accession>A0A3R7BHB4</accession>
<name>A0A3R7BHB4_APHAT</name>
<proteinExistence type="predicted"/>
<dbReference type="Pfam" id="PF02214">
    <property type="entry name" value="BTB_2"/>
    <property type="match status" value="1"/>
</dbReference>
<dbReference type="PROSITE" id="PS50097">
    <property type="entry name" value="BTB"/>
    <property type="match status" value="1"/>
</dbReference>
<dbReference type="SUPFAM" id="SSF54695">
    <property type="entry name" value="POZ domain"/>
    <property type="match status" value="1"/>
</dbReference>
<evidence type="ECO:0000313" key="4">
    <source>
        <dbReference type="Proteomes" id="UP000285712"/>
    </source>
</evidence>
<feature type="transmembrane region" description="Helical" evidence="1">
    <location>
        <begin position="303"/>
        <end position="321"/>
    </location>
</feature>
<dbReference type="Gene3D" id="3.30.710.10">
    <property type="entry name" value="Potassium Channel Kv1.1, Chain A"/>
    <property type="match status" value="1"/>
</dbReference>
<feature type="transmembrane region" description="Helical" evidence="1">
    <location>
        <begin position="579"/>
        <end position="601"/>
    </location>
</feature>
<dbReference type="CDD" id="cd18316">
    <property type="entry name" value="BTB_POZ_KCTD-like"/>
    <property type="match status" value="1"/>
</dbReference>
<gene>
    <name evidence="3" type="ORF">DYB35_009162</name>
</gene>
<feature type="transmembrane region" description="Helical" evidence="1">
    <location>
        <begin position="524"/>
        <end position="543"/>
    </location>
</feature>
<dbReference type="EMBL" id="QUTG01003396">
    <property type="protein sequence ID" value="RHY91757.1"/>
    <property type="molecule type" value="Genomic_DNA"/>
</dbReference>
<dbReference type="AlphaFoldDB" id="A0A3R7BHB4"/>
<sequence length="729" mass="82087">MQHAHQYCFFRCCSALIMMQWIKAADEASSVLRHLRTHTEEMEAKMAEWAELERRIQENLANAPNIVTLDVGGTIFKTSKANLLRVEGSYFHALLGSGQWKPDSPGDGYFLDLDPHLFCRVLIFLRTGKLSTSDFTDFERGQFDSMLEYLKLNEVGAPQFQWDSKALVPGLTLSNDFRTIERLSSHDGNSTAAVVKRPLAPHTPNHRHSDMSPTLQAIQRRRHLESIAQANMDDIILSGIDANNDSTISDAVYRAQLAQCKDDNLRQLIRRVEMNYFTLKFAPKYEHAFVYVLHRRAIRRIRYTLLLGFISVLAKSLYGAHVTDGQALTYPESVALGLGMGIALPTIIAALVCTFVEAWTPWCEYYSSMAFLIVCLELTAEKLILHKPGPILPLFICFVPVFGITRLRFHVCWRMVAFTIALHLAALLVAGQENIPDIFFQGYIYIAEHGPHKTYWIALGLRLSVVSAYFGAQGLMWRYGHRYSNYWERHGSKKLQNHEQESMPPPLLEAQATLPSNYVWKMQLWSASIVFLHALSMGLILVLFDVSGINSGVAAPCYYLALLNAIIFPHRSGFRVRFVFATVSTTVLSVVFAVICSVLVPVHFVEYTTYVGVTLSLGMFISYEEESVRRSFFVRRAIRSHEFAAWHAAISVLRPHIRRKMAARRAAVALLRRVAVLPSSSSAVVDRAKAISATKIPTSNLLATASKYGMYFDAVQALVAVCILTAYLT</sequence>
<feature type="domain" description="BTB" evidence="2">
    <location>
        <begin position="65"/>
        <end position="134"/>
    </location>
</feature>
<dbReference type="InterPro" id="IPR011333">
    <property type="entry name" value="SKP1/BTB/POZ_sf"/>
</dbReference>
<evidence type="ECO:0000256" key="1">
    <source>
        <dbReference type="SAM" id="Phobius"/>
    </source>
</evidence>
<keyword evidence="1" id="KW-1133">Transmembrane helix</keyword>
<keyword evidence="1" id="KW-0472">Membrane</keyword>
<dbReference type="VEuPathDB" id="FungiDB:H257_00480"/>
<comment type="caution">
    <text evidence="3">The sequence shown here is derived from an EMBL/GenBank/DDBJ whole genome shotgun (WGS) entry which is preliminary data.</text>
</comment>
<evidence type="ECO:0000313" key="3">
    <source>
        <dbReference type="EMBL" id="RHY91757.1"/>
    </source>
</evidence>
<dbReference type="InterPro" id="IPR000210">
    <property type="entry name" value="BTB/POZ_dom"/>
</dbReference>
<dbReference type="Proteomes" id="UP000285712">
    <property type="component" value="Unassembled WGS sequence"/>
</dbReference>
<keyword evidence="1" id="KW-0812">Transmembrane</keyword>
<dbReference type="VEuPathDB" id="FungiDB:H257_00479"/>
<feature type="transmembrane region" description="Helical" evidence="1">
    <location>
        <begin position="333"/>
        <end position="353"/>
    </location>
</feature>
<dbReference type="InterPro" id="IPR003131">
    <property type="entry name" value="T1-type_BTB"/>
</dbReference>
<dbReference type="GO" id="GO:0051260">
    <property type="term" value="P:protein homooligomerization"/>
    <property type="evidence" value="ECO:0007669"/>
    <property type="project" value="InterPro"/>
</dbReference>
<evidence type="ECO:0000259" key="2">
    <source>
        <dbReference type="PROSITE" id="PS50097"/>
    </source>
</evidence>
<feature type="transmembrane region" description="Helical" evidence="1">
    <location>
        <begin position="365"/>
        <end position="385"/>
    </location>
</feature>
<feature type="transmembrane region" description="Helical" evidence="1">
    <location>
        <begin position="549"/>
        <end position="567"/>
    </location>
</feature>
<feature type="transmembrane region" description="Helical" evidence="1">
    <location>
        <begin position="391"/>
        <end position="409"/>
    </location>
</feature>
<dbReference type="PANTHER" id="PTHR14499:SF136">
    <property type="entry name" value="GH08630P"/>
    <property type="match status" value="1"/>
</dbReference>